<dbReference type="Proteomes" id="UP001165122">
    <property type="component" value="Unassembled WGS sequence"/>
</dbReference>
<protein>
    <submittedName>
        <fullName evidence="2">Uncharacterized protein</fullName>
    </submittedName>
</protein>
<reference evidence="3" key="1">
    <citation type="journal article" date="2023" name="Commun. Biol.">
        <title>Genome analysis of Parmales, the sister group of diatoms, reveals the evolutionary specialization of diatoms from phago-mixotrophs to photoautotrophs.</title>
        <authorList>
            <person name="Ban H."/>
            <person name="Sato S."/>
            <person name="Yoshikawa S."/>
            <person name="Yamada K."/>
            <person name="Nakamura Y."/>
            <person name="Ichinomiya M."/>
            <person name="Sato N."/>
            <person name="Blanc-Mathieu R."/>
            <person name="Endo H."/>
            <person name="Kuwata A."/>
            <person name="Ogata H."/>
        </authorList>
    </citation>
    <scope>NUCLEOTIDE SEQUENCE [LARGE SCALE GENOMIC DNA]</scope>
    <source>
        <strain evidence="3">NIES 3700</strain>
    </source>
</reference>
<dbReference type="EMBL" id="BRXW01000141">
    <property type="protein sequence ID" value="GMI09797.1"/>
    <property type="molecule type" value="Genomic_DNA"/>
</dbReference>
<sequence length="81" mass="9252">MNRKLKAPPSAAPPRSNLELFAYTNNKTSWKEKAYNTVELKQAKKALPKAQKMQRAKEKEVERRKNSLKNKGFSFKGAGML</sequence>
<organism evidence="2 3">
    <name type="scientific">Triparma laevis f. longispina</name>
    <dbReference type="NCBI Taxonomy" id="1714387"/>
    <lineage>
        <taxon>Eukaryota</taxon>
        <taxon>Sar</taxon>
        <taxon>Stramenopiles</taxon>
        <taxon>Ochrophyta</taxon>
        <taxon>Bolidophyceae</taxon>
        <taxon>Parmales</taxon>
        <taxon>Triparmaceae</taxon>
        <taxon>Triparma</taxon>
    </lineage>
</organism>
<evidence type="ECO:0000313" key="3">
    <source>
        <dbReference type="Proteomes" id="UP001165122"/>
    </source>
</evidence>
<keyword evidence="3" id="KW-1185">Reference proteome</keyword>
<gene>
    <name evidence="2" type="ORF">TrLO_g406</name>
</gene>
<name>A0A9W7KS99_9STRA</name>
<dbReference type="OrthoDB" id="198309at2759"/>
<comment type="caution">
    <text evidence="2">The sequence shown here is derived from an EMBL/GenBank/DDBJ whole genome shotgun (WGS) entry which is preliminary data.</text>
</comment>
<proteinExistence type="predicted"/>
<feature type="compositionally biased region" description="Basic and acidic residues" evidence="1">
    <location>
        <begin position="55"/>
        <end position="65"/>
    </location>
</feature>
<evidence type="ECO:0000313" key="2">
    <source>
        <dbReference type="EMBL" id="GMI09797.1"/>
    </source>
</evidence>
<dbReference type="AlphaFoldDB" id="A0A9W7KS99"/>
<accession>A0A9W7KS99</accession>
<evidence type="ECO:0000256" key="1">
    <source>
        <dbReference type="SAM" id="MobiDB-lite"/>
    </source>
</evidence>
<feature type="region of interest" description="Disordered" evidence="1">
    <location>
        <begin position="46"/>
        <end position="81"/>
    </location>
</feature>